<evidence type="ECO:0000313" key="22">
    <source>
        <dbReference type="EMBL" id="GFS37778.1"/>
    </source>
</evidence>
<evidence type="ECO:0000256" key="18">
    <source>
        <dbReference type="SAM" id="MobiDB-lite"/>
    </source>
</evidence>
<evidence type="ECO:0000256" key="20">
    <source>
        <dbReference type="SAM" id="SignalP"/>
    </source>
</evidence>
<keyword evidence="16" id="KW-0325">Glycoprotein</keyword>
<evidence type="ECO:0000256" key="12">
    <source>
        <dbReference type="ARBA" id="ARBA00022777"/>
    </source>
</evidence>
<dbReference type="GO" id="GO:0005524">
    <property type="term" value="F:ATP binding"/>
    <property type="evidence" value="ECO:0007669"/>
    <property type="project" value="UniProtKB-UniRule"/>
</dbReference>
<keyword evidence="23" id="KW-1185">Reference proteome</keyword>
<dbReference type="PROSITE" id="PS50011">
    <property type="entry name" value="PROTEIN_KINASE_DOM"/>
    <property type="match status" value="1"/>
</dbReference>
<dbReference type="GO" id="GO:0051707">
    <property type="term" value="P:response to other organism"/>
    <property type="evidence" value="ECO:0007669"/>
    <property type="project" value="UniProtKB-ARBA"/>
</dbReference>
<dbReference type="SUPFAM" id="SSF52058">
    <property type="entry name" value="L domain-like"/>
    <property type="match status" value="4"/>
</dbReference>
<dbReference type="Pfam" id="PF13855">
    <property type="entry name" value="LRR_8"/>
    <property type="match status" value="2"/>
</dbReference>
<dbReference type="FunFam" id="3.80.10.10:FF:000383">
    <property type="entry name" value="Leucine-rich repeat receptor protein kinase EMS1"/>
    <property type="match status" value="1"/>
</dbReference>
<evidence type="ECO:0000256" key="7">
    <source>
        <dbReference type="ARBA" id="ARBA00022679"/>
    </source>
</evidence>
<dbReference type="Gene3D" id="3.30.200.20">
    <property type="entry name" value="Phosphorylase Kinase, domain 1"/>
    <property type="match status" value="2"/>
</dbReference>
<dbReference type="GO" id="GO:0006952">
    <property type="term" value="P:defense response"/>
    <property type="evidence" value="ECO:0007669"/>
    <property type="project" value="UniProtKB-ARBA"/>
</dbReference>
<dbReference type="Pfam" id="PF08263">
    <property type="entry name" value="LRRNT_2"/>
    <property type="match status" value="2"/>
</dbReference>
<dbReference type="EMBL" id="BJWL01000291">
    <property type="protein sequence ID" value="GFS37778.1"/>
    <property type="molecule type" value="Genomic_DNA"/>
</dbReference>
<dbReference type="Pfam" id="PF00560">
    <property type="entry name" value="LRR_1"/>
    <property type="match status" value="10"/>
</dbReference>
<reference evidence="23" key="1">
    <citation type="submission" date="2019-07" db="EMBL/GenBank/DDBJ databases">
        <title>De Novo Assembly of kiwifruit Actinidia rufa.</title>
        <authorList>
            <person name="Sugita-Konishi S."/>
            <person name="Sato K."/>
            <person name="Mori E."/>
            <person name="Abe Y."/>
            <person name="Kisaki G."/>
            <person name="Hamano K."/>
            <person name="Suezawa K."/>
            <person name="Otani M."/>
            <person name="Fukuda T."/>
            <person name="Manabe T."/>
            <person name="Gomi K."/>
            <person name="Tabuchi M."/>
            <person name="Akimitsu K."/>
            <person name="Kataoka I."/>
        </authorList>
    </citation>
    <scope>NUCLEOTIDE SEQUENCE [LARGE SCALE GENOMIC DNA]</scope>
    <source>
        <strain evidence="23">cv. Fuchu</strain>
    </source>
</reference>
<gene>
    <name evidence="22" type="ORF">Acr_00g0053890</name>
</gene>
<dbReference type="Gene3D" id="3.80.10.10">
    <property type="entry name" value="Ribonuclease Inhibitor"/>
    <property type="match status" value="6"/>
</dbReference>
<feature type="binding site" evidence="17">
    <location>
        <position position="1425"/>
    </location>
    <ligand>
        <name>ATP</name>
        <dbReference type="ChEBI" id="CHEBI:30616"/>
    </ligand>
</feature>
<dbReference type="InterPro" id="IPR001245">
    <property type="entry name" value="Ser-Thr/Tyr_kinase_cat_dom"/>
</dbReference>
<evidence type="ECO:0000256" key="15">
    <source>
        <dbReference type="ARBA" id="ARBA00023136"/>
    </source>
</evidence>
<keyword evidence="5" id="KW-0723">Serine/threonine-protein kinase</keyword>
<feature type="domain" description="Protein kinase" evidence="21">
    <location>
        <begin position="1396"/>
        <end position="1523"/>
    </location>
</feature>
<dbReference type="FunFam" id="3.80.10.10:FF:000095">
    <property type="entry name" value="LRR receptor-like serine/threonine-protein kinase GSO1"/>
    <property type="match status" value="1"/>
</dbReference>
<evidence type="ECO:0000256" key="1">
    <source>
        <dbReference type="ARBA" id="ARBA00004251"/>
    </source>
</evidence>
<dbReference type="InterPro" id="IPR051809">
    <property type="entry name" value="Plant_receptor-like_S/T_kinase"/>
</dbReference>
<accession>A0A7J0DLG8</accession>
<keyword evidence="6" id="KW-0433">Leucine-rich repeat</keyword>
<keyword evidence="4" id="KW-1003">Cell membrane</keyword>
<dbReference type="PROSITE" id="PS00107">
    <property type="entry name" value="PROTEIN_KINASE_ATP"/>
    <property type="match status" value="1"/>
</dbReference>
<organism evidence="22 23">
    <name type="scientific">Actinidia rufa</name>
    <dbReference type="NCBI Taxonomy" id="165716"/>
    <lineage>
        <taxon>Eukaryota</taxon>
        <taxon>Viridiplantae</taxon>
        <taxon>Streptophyta</taxon>
        <taxon>Embryophyta</taxon>
        <taxon>Tracheophyta</taxon>
        <taxon>Spermatophyta</taxon>
        <taxon>Magnoliopsida</taxon>
        <taxon>eudicotyledons</taxon>
        <taxon>Gunneridae</taxon>
        <taxon>Pentapetalae</taxon>
        <taxon>asterids</taxon>
        <taxon>Ericales</taxon>
        <taxon>Actinidiaceae</taxon>
        <taxon>Actinidia</taxon>
    </lineage>
</organism>
<dbReference type="SUPFAM" id="SSF56112">
    <property type="entry name" value="Protein kinase-like (PK-like)"/>
    <property type="match status" value="2"/>
</dbReference>
<dbReference type="FunFam" id="3.80.10.10:FF:000275">
    <property type="entry name" value="Leucine-rich repeat receptor-like protein kinase"/>
    <property type="match status" value="1"/>
</dbReference>
<feature type="chain" id="PRO_5029703456" description="non-specific serine/threonine protein kinase" evidence="20">
    <location>
        <begin position="29"/>
        <end position="1523"/>
    </location>
</feature>
<dbReference type="GO" id="GO:0004674">
    <property type="term" value="F:protein serine/threonine kinase activity"/>
    <property type="evidence" value="ECO:0007669"/>
    <property type="project" value="UniProtKB-KW"/>
</dbReference>
<evidence type="ECO:0000259" key="21">
    <source>
        <dbReference type="PROSITE" id="PS50011"/>
    </source>
</evidence>
<keyword evidence="10" id="KW-0677">Repeat</keyword>
<name>A0A7J0DLG8_9ERIC</name>
<dbReference type="Pfam" id="PF07714">
    <property type="entry name" value="PK_Tyr_Ser-Thr"/>
    <property type="match status" value="1"/>
</dbReference>
<dbReference type="InterPro" id="IPR000719">
    <property type="entry name" value="Prot_kinase_dom"/>
</dbReference>
<evidence type="ECO:0000256" key="3">
    <source>
        <dbReference type="ARBA" id="ARBA00012513"/>
    </source>
</evidence>
<evidence type="ECO:0000256" key="17">
    <source>
        <dbReference type="PROSITE-ProRule" id="PRU10141"/>
    </source>
</evidence>
<dbReference type="GO" id="GO:0005886">
    <property type="term" value="C:plasma membrane"/>
    <property type="evidence" value="ECO:0007669"/>
    <property type="project" value="UniProtKB-SubCell"/>
</dbReference>
<evidence type="ECO:0000256" key="19">
    <source>
        <dbReference type="SAM" id="Phobius"/>
    </source>
</evidence>
<sequence>MQPLSMNLIKIWILILKLLLLHTILVVGFEAGNETDRLALLDFKAKITKDPLGIMSSWNESIHFCQWHGVTCGTQPERVTELNLQSSKLEGSISPSIGNLSFLYALNLQNNSFGHQIPSEFGNLGQLQVLRLHNNSITGKIPANISSCSNLVRINLSHNKLGGNVPAEIGLFSKLQVLILDGNELTGLPLSLGNLSSLSSLGVSYNDLSGTIPESLGRLKNLWFIGLGYNRLSGTIPATIFNQSSVEELHASYNDLQGILPWNLGITLPNLQTLAIGYNRYRGAFPFSLANASNLVNIIIPGNEFTGKLPALGKMPRLHKLVMSLNHLGSGEADDSNFLSSLINATSLTELSLDVNNISGVLPKSIGNFSISLWKLVLAENRIFGSIPTGLGNLIRLETVNMWGNQFTGNIPNDIGDLHELKVLNMSDNKFVGNIPSSFGNLSVLINLNLGKNNLQGSIPSSIGNCQKLVRLELAQNKLTGVLPKEVIGVSTLAVFNLSHNNLTGPLPTEVGNLINLEKLDVSENMLSGQIPSTLDKCVRMEALHMQGNFFWGTIPSFLDSLRGIQSIDLSRNNFSGEIPTYLAEFKFLQNLNLSFNGFEGSLPTQGVFKNASAISVIGNNKLCGGVPELNLPACNFKGSTENKLSLSEKILISMVPAGLVGISVCFLLFCWFRKRRIKPSFISQESSLMKVSYQSLLEATDGFSSINLIGSGGFGSVYKGILDGTVIAVKVLDLVHPGASKSFKAECEALRNIRHRNLVKGDLNLHNFAEIAFPETVGEIADPLLLEKDGEGETSKNNHNYNHFSSQMIQEGLVSIFRIGVMCSVESPRERLDMGDVVEELILIRNSLLGAASRLAGNETDRLALLDLKAKITYDPLGVTNSWNDSIHFCQWHSVICSSRHQRVVTLDLGNKIPQEIGNLFRLQILALENNSFTGEIPVNISRCSRLTYLGLDGNKLEGKIPMELGVLTKLEVLVLRFNNLTGEIPDSFRNFTALTILSATENNLEGNIPDSLGQLTSLSRLALGGNKLNGAVPPSIYNISSLIELSIPVNQIQGSLPPDMFISLPNLRYLLMHTNRLSGAIPVSISNATNLLTISISRNQLTGKVPSLANLHGIQGLSDNKFGGELPKTMGNLSIKLRSIGLGRNQIVGVIPSGIGNLIGLDNKLTGAIPREVMGISSLSIILDLSNNYLSEALPIEVSRLINVGHLDVSENKLTGKVPASLGGCIKLEYLYLQGNFFQGTLPSSLSSLKGIVSLDLSRNNFTGQIPEFLESFSSLHSLNLSFNDFEGEVPLQGVFKNASEVSIIENMKLCGGVPELQLPKCVVKELNNAKLSLAMKLTIYIVSGLLTTTVIAFLVWCWLRKKREGLSSKPSFHDSLPYLHLPYGKLLEATDGFSSKNLIGVGAFGSVYKGILDQGKTIVAVKVLDLQHKGASKSFMAECEALRNLRHRNLVKILTVCSDQTGSLVVKGTIGYAAPGFDEEKGDGNGKVRQSNRSESGPLDPLPFSFSSLFHHQILDSNIA</sequence>
<comment type="caution">
    <text evidence="22">The sequence shown here is derived from an EMBL/GenBank/DDBJ whole genome shotgun (WGS) entry which is preliminary data.</text>
</comment>
<keyword evidence="9 20" id="KW-0732">Signal</keyword>
<protein>
    <recommendedName>
        <fullName evidence="3">non-specific serine/threonine protein kinase</fullName>
        <ecNumber evidence="3">2.7.11.1</ecNumber>
    </recommendedName>
</protein>
<evidence type="ECO:0000256" key="8">
    <source>
        <dbReference type="ARBA" id="ARBA00022692"/>
    </source>
</evidence>
<dbReference type="FunFam" id="3.80.10.10:FF:000288">
    <property type="entry name" value="LRR receptor-like serine/threonine-protein kinase EFR"/>
    <property type="match status" value="1"/>
</dbReference>
<dbReference type="InterPro" id="IPR003591">
    <property type="entry name" value="Leu-rich_rpt_typical-subtyp"/>
</dbReference>
<evidence type="ECO:0000256" key="4">
    <source>
        <dbReference type="ARBA" id="ARBA00022475"/>
    </source>
</evidence>
<dbReference type="InterPro" id="IPR013210">
    <property type="entry name" value="LRR_N_plant-typ"/>
</dbReference>
<keyword evidence="14 19" id="KW-1133">Transmembrane helix</keyword>
<feature type="region of interest" description="Disordered" evidence="18">
    <location>
        <begin position="1480"/>
        <end position="1503"/>
    </location>
</feature>
<comment type="subcellular location">
    <subcellularLocation>
        <location evidence="1">Cell membrane</location>
        <topology evidence="1">Single-pass type I membrane protein</topology>
    </subcellularLocation>
</comment>
<comment type="similarity">
    <text evidence="2">Belongs to the RLP family.</text>
</comment>
<dbReference type="InterPro" id="IPR001611">
    <property type="entry name" value="Leu-rich_rpt"/>
</dbReference>
<evidence type="ECO:0000256" key="14">
    <source>
        <dbReference type="ARBA" id="ARBA00022989"/>
    </source>
</evidence>
<evidence type="ECO:0000256" key="16">
    <source>
        <dbReference type="ARBA" id="ARBA00023180"/>
    </source>
</evidence>
<dbReference type="Proteomes" id="UP000585474">
    <property type="component" value="Unassembled WGS sequence"/>
</dbReference>
<evidence type="ECO:0000256" key="6">
    <source>
        <dbReference type="ARBA" id="ARBA00022614"/>
    </source>
</evidence>
<dbReference type="InterPro" id="IPR017441">
    <property type="entry name" value="Protein_kinase_ATP_BS"/>
</dbReference>
<dbReference type="PANTHER" id="PTHR27008">
    <property type="entry name" value="OS04G0122200 PROTEIN"/>
    <property type="match status" value="1"/>
</dbReference>
<evidence type="ECO:0000256" key="5">
    <source>
        <dbReference type="ARBA" id="ARBA00022527"/>
    </source>
</evidence>
<feature type="transmembrane region" description="Helical" evidence="19">
    <location>
        <begin position="1340"/>
        <end position="1362"/>
    </location>
</feature>
<dbReference type="SMART" id="SM00369">
    <property type="entry name" value="LRR_TYP"/>
    <property type="match status" value="13"/>
</dbReference>
<dbReference type="FunFam" id="3.80.10.10:FF:000565">
    <property type="entry name" value="Leucine-rich repeat receptor-like kinase protein FLORAL ORGAN NUMBER1"/>
    <property type="match status" value="1"/>
</dbReference>
<dbReference type="InterPro" id="IPR011009">
    <property type="entry name" value="Kinase-like_dom_sf"/>
</dbReference>
<keyword evidence="7" id="KW-0808">Transferase</keyword>
<evidence type="ECO:0000256" key="11">
    <source>
        <dbReference type="ARBA" id="ARBA00022741"/>
    </source>
</evidence>
<proteinExistence type="inferred from homology"/>
<dbReference type="InterPro" id="IPR032675">
    <property type="entry name" value="LRR_dom_sf"/>
</dbReference>
<keyword evidence="15 19" id="KW-0472">Membrane</keyword>
<dbReference type="PANTHER" id="PTHR27008:SF596">
    <property type="entry name" value="OS02G0215500 PROTEIN"/>
    <property type="match status" value="1"/>
</dbReference>
<keyword evidence="12 22" id="KW-0418">Kinase</keyword>
<dbReference type="EC" id="2.7.11.1" evidence="3"/>
<dbReference type="OrthoDB" id="676979at2759"/>
<evidence type="ECO:0000256" key="9">
    <source>
        <dbReference type="ARBA" id="ARBA00022729"/>
    </source>
</evidence>
<evidence type="ECO:0000256" key="2">
    <source>
        <dbReference type="ARBA" id="ARBA00009592"/>
    </source>
</evidence>
<keyword evidence="13 17" id="KW-0067">ATP-binding</keyword>
<evidence type="ECO:0000256" key="10">
    <source>
        <dbReference type="ARBA" id="ARBA00022737"/>
    </source>
</evidence>
<keyword evidence="8 19" id="KW-0812">Transmembrane</keyword>
<evidence type="ECO:0000313" key="23">
    <source>
        <dbReference type="Proteomes" id="UP000585474"/>
    </source>
</evidence>
<evidence type="ECO:0000256" key="13">
    <source>
        <dbReference type="ARBA" id="ARBA00022840"/>
    </source>
</evidence>
<keyword evidence="11 17" id="KW-0547">Nucleotide-binding</keyword>
<feature type="signal peptide" evidence="20">
    <location>
        <begin position="1"/>
        <end position="28"/>
    </location>
</feature>